<organism evidence="1 2">
    <name type="scientific">Neophaeococcomyces mojaviensis</name>
    <dbReference type="NCBI Taxonomy" id="3383035"/>
    <lineage>
        <taxon>Eukaryota</taxon>
        <taxon>Fungi</taxon>
        <taxon>Dikarya</taxon>
        <taxon>Ascomycota</taxon>
        <taxon>Pezizomycotina</taxon>
        <taxon>Eurotiomycetes</taxon>
        <taxon>Chaetothyriomycetidae</taxon>
        <taxon>Chaetothyriales</taxon>
        <taxon>Chaetothyriales incertae sedis</taxon>
        <taxon>Neophaeococcomyces</taxon>
    </lineage>
</organism>
<sequence>MPRLPTTFLPFTRSILRQPIFGGQRRAFHPEPRSFTASPHSTHRALYRWTAQAIGTPFLVAYICEKISERGSSGETSWKLQLPQIEAGLLVDPSKLKGHVWGTIREFVELVETGWKDGEEWVKELLY</sequence>
<keyword evidence="2" id="KW-1185">Reference proteome</keyword>
<gene>
    <name evidence="1" type="ORF">H2198_009343</name>
</gene>
<protein>
    <submittedName>
        <fullName evidence="1">Uncharacterized protein</fullName>
    </submittedName>
</protein>
<dbReference type="Proteomes" id="UP001172386">
    <property type="component" value="Unassembled WGS sequence"/>
</dbReference>
<dbReference type="EMBL" id="JAPDRQ010000261">
    <property type="protein sequence ID" value="KAJ9651369.1"/>
    <property type="molecule type" value="Genomic_DNA"/>
</dbReference>
<reference evidence="1" key="1">
    <citation type="submission" date="2022-10" db="EMBL/GenBank/DDBJ databases">
        <title>Culturing micro-colonial fungi from biological soil crusts in the Mojave desert and describing Neophaeococcomyces mojavensis, and introducing the new genera and species Taxawa tesnikishii.</title>
        <authorList>
            <person name="Kurbessoian T."/>
            <person name="Stajich J.E."/>
        </authorList>
    </citation>
    <scope>NUCLEOTIDE SEQUENCE</scope>
    <source>
        <strain evidence="1">JES_112</strain>
    </source>
</reference>
<evidence type="ECO:0000313" key="2">
    <source>
        <dbReference type="Proteomes" id="UP001172386"/>
    </source>
</evidence>
<name>A0ACC2ZUW4_9EURO</name>
<comment type="caution">
    <text evidence="1">The sequence shown here is derived from an EMBL/GenBank/DDBJ whole genome shotgun (WGS) entry which is preliminary data.</text>
</comment>
<evidence type="ECO:0000313" key="1">
    <source>
        <dbReference type="EMBL" id="KAJ9651369.1"/>
    </source>
</evidence>
<proteinExistence type="predicted"/>
<accession>A0ACC2ZUW4</accession>